<dbReference type="EMBL" id="GL385398">
    <property type="protein sequence ID" value="EJT75100.1"/>
    <property type="molecule type" value="Genomic_DNA"/>
</dbReference>
<protein>
    <submittedName>
        <fullName evidence="3 4">Uncharacterized protein</fullName>
    </submittedName>
</protein>
<dbReference type="AlphaFoldDB" id="J3P5Z8"/>
<dbReference type="RefSeq" id="XP_009225044.1">
    <property type="nucleotide sequence ID" value="XM_009226780.1"/>
</dbReference>
<gene>
    <name evidence="4" type="primary">20349396</name>
    <name evidence="3" type="ORF">GGTG_08938</name>
</gene>
<feature type="compositionally biased region" description="Pro residues" evidence="1">
    <location>
        <begin position="161"/>
        <end position="172"/>
    </location>
</feature>
<evidence type="ECO:0000313" key="4">
    <source>
        <dbReference type="EnsemblFungi" id="EJT75100"/>
    </source>
</evidence>
<dbReference type="GeneID" id="20349396"/>
<keyword evidence="2" id="KW-0812">Transmembrane</keyword>
<keyword evidence="5" id="KW-1185">Reference proteome</keyword>
<accession>J3P5Z8</accession>
<keyword evidence="2" id="KW-1133">Transmembrane helix</keyword>
<feature type="region of interest" description="Disordered" evidence="1">
    <location>
        <begin position="111"/>
        <end position="174"/>
    </location>
</feature>
<reference evidence="4" key="5">
    <citation type="submission" date="2018-04" db="UniProtKB">
        <authorList>
            <consortium name="EnsemblFungi"/>
        </authorList>
    </citation>
    <scope>IDENTIFICATION</scope>
    <source>
        <strain evidence="4">R3-111a-1</strain>
    </source>
</reference>
<reference evidence="3" key="2">
    <citation type="submission" date="2010-07" db="EMBL/GenBank/DDBJ databases">
        <authorList>
            <consortium name="The Broad Institute Genome Sequencing Platform"/>
            <consortium name="Broad Institute Genome Sequencing Center for Infectious Disease"/>
            <person name="Ma L.-J."/>
            <person name="Dead R."/>
            <person name="Young S."/>
            <person name="Zeng Q."/>
            <person name="Koehrsen M."/>
            <person name="Alvarado L."/>
            <person name="Berlin A."/>
            <person name="Chapman S.B."/>
            <person name="Chen Z."/>
            <person name="Freedman E."/>
            <person name="Gellesch M."/>
            <person name="Goldberg J."/>
            <person name="Griggs A."/>
            <person name="Gujja S."/>
            <person name="Heilman E.R."/>
            <person name="Heiman D."/>
            <person name="Hepburn T."/>
            <person name="Howarth C."/>
            <person name="Jen D."/>
            <person name="Larson L."/>
            <person name="Mehta T."/>
            <person name="Neiman D."/>
            <person name="Pearson M."/>
            <person name="Roberts A."/>
            <person name="Saif S."/>
            <person name="Shea T."/>
            <person name="Shenoy N."/>
            <person name="Sisk P."/>
            <person name="Stolte C."/>
            <person name="Sykes S."/>
            <person name="Walk T."/>
            <person name="White J."/>
            <person name="Yandava C."/>
            <person name="Haas B."/>
            <person name="Nusbaum C."/>
            <person name="Birren B."/>
        </authorList>
    </citation>
    <scope>NUCLEOTIDE SEQUENCE</scope>
    <source>
        <strain evidence="3">R3-111a-1</strain>
    </source>
</reference>
<dbReference type="eggNOG" id="ENOG502SM13">
    <property type="taxonomic scope" value="Eukaryota"/>
</dbReference>
<reference evidence="5" key="1">
    <citation type="submission" date="2010-07" db="EMBL/GenBank/DDBJ databases">
        <title>The genome sequence of Gaeumannomyces graminis var. tritici strain R3-111a-1.</title>
        <authorList>
            <consortium name="The Broad Institute Genome Sequencing Platform"/>
            <person name="Ma L.-J."/>
            <person name="Dead R."/>
            <person name="Young S."/>
            <person name="Zeng Q."/>
            <person name="Koehrsen M."/>
            <person name="Alvarado L."/>
            <person name="Berlin A."/>
            <person name="Chapman S.B."/>
            <person name="Chen Z."/>
            <person name="Freedman E."/>
            <person name="Gellesch M."/>
            <person name="Goldberg J."/>
            <person name="Griggs A."/>
            <person name="Gujja S."/>
            <person name="Heilman E.R."/>
            <person name="Heiman D."/>
            <person name="Hepburn T."/>
            <person name="Howarth C."/>
            <person name="Jen D."/>
            <person name="Larson L."/>
            <person name="Mehta T."/>
            <person name="Neiman D."/>
            <person name="Pearson M."/>
            <person name="Roberts A."/>
            <person name="Saif S."/>
            <person name="Shea T."/>
            <person name="Shenoy N."/>
            <person name="Sisk P."/>
            <person name="Stolte C."/>
            <person name="Sykes S."/>
            <person name="Walk T."/>
            <person name="White J."/>
            <person name="Yandava C."/>
            <person name="Haas B."/>
            <person name="Nusbaum C."/>
            <person name="Birren B."/>
        </authorList>
    </citation>
    <scope>NUCLEOTIDE SEQUENCE [LARGE SCALE GENOMIC DNA]</scope>
    <source>
        <strain evidence="5">R3-111a-1</strain>
    </source>
</reference>
<reference evidence="4" key="4">
    <citation type="journal article" date="2015" name="G3 (Bethesda)">
        <title>Genome sequences of three phytopathogenic species of the Magnaporthaceae family of fungi.</title>
        <authorList>
            <person name="Okagaki L.H."/>
            <person name="Nunes C.C."/>
            <person name="Sailsbery J."/>
            <person name="Clay B."/>
            <person name="Brown D."/>
            <person name="John T."/>
            <person name="Oh Y."/>
            <person name="Young N."/>
            <person name="Fitzgerald M."/>
            <person name="Haas B.J."/>
            <person name="Zeng Q."/>
            <person name="Young S."/>
            <person name="Adiconis X."/>
            <person name="Fan L."/>
            <person name="Levin J.Z."/>
            <person name="Mitchell T.K."/>
            <person name="Okubara P.A."/>
            <person name="Farman M.L."/>
            <person name="Kohn L.M."/>
            <person name="Birren B."/>
            <person name="Ma L.-J."/>
            <person name="Dean R.A."/>
        </authorList>
    </citation>
    <scope>NUCLEOTIDE SEQUENCE</scope>
    <source>
        <strain evidence="4">R3-111a-1</strain>
    </source>
</reference>
<feature type="transmembrane region" description="Helical" evidence="2">
    <location>
        <begin position="39"/>
        <end position="67"/>
    </location>
</feature>
<sequence length="662" mass="73363">MDLNVPPSKHSFMLLTPFYMTTEDGNERWAIAFSARDGVWVSAAISVTMGLIFMLLWNIFIFFTVLLQDQHFRRRYAALVTLWNSNDPWSAFREMVAYTWHYFSPPQEQRYDQEKMTGVSPQPEPEPEQEPAAQVAAPPSDEKTAQATVLPTDKPESSQPDPQPPKPKPKPYPYKASSWKKDCAYGLLLATIALTVFGVDKAMGVVVPGLVVLGAVAPADQDSVYYPVPSEGDTDPAGSLRNFGLKAPAVMRALGSVEAAGATFRRRIEIATKGMGQWNNTESVQQVTYSYNVSGYEFGLQRGSMLKLQVNGSCRTEYGWLREERPTADFYSLWDGKRNFSIPIDNTSIADAPKASFLIPDDRDSVVEAVRTGNMTFVILIWSSHRASISMGSNPWYATEPRGAAPKAPYQAGFWIKRKRPVLSCWQKDTWSYGDQTVNSIYDLKNIPGIKIEQVLLKVLEAALAVPLVVKLGNASGDSALRSRTTSPNGVIDAGASSIKNDMERLVMASYVGTKNVFVDTTMYESNAGWPNMLQDANGQAAAGAGNFVITSPEVLTFSLTGLIALATIFVFLLVTETLISVGASKLRRSGNLIQFKALTAIQLFRILFEPADANKVDKRWSCEDRFPQADDVMEFKLRECEKSGCRGHIEEEIKRQQTLQV</sequence>
<dbReference type="EnsemblFungi" id="EJT75100">
    <property type="protein sequence ID" value="EJT75100"/>
    <property type="gene ID" value="GGTG_08938"/>
</dbReference>
<organism evidence="3">
    <name type="scientific">Gaeumannomyces tritici (strain R3-111a-1)</name>
    <name type="common">Wheat and barley take-all root rot fungus</name>
    <name type="synonym">Gaeumannomyces graminis var. tritici</name>
    <dbReference type="NCBI Taxonomy" id="644352"/>
    <lineage>
        <taxon>Eukaryota</taxon>
        <taxon>Fungi</taxon>
        <taxon>Dikarya</taxon>
        <taxon>Ascomycota</taxon>
        <taxon>Pezizomycotina</taxon>
        <taxon>Sordariomycetes</taxon>
        <taxon>Sordariomycetidae</taxon>
        <taxon>Magnaporthales</taxon>
        <taxon>Magnaporthaceae</taxon>
        <taxon>Gaeumannomyces</taxon>
    </lineage>
</organism>
<dbReference type="OrthoDB" id="5337208at2759"/>
<dbReference type="HOGENOM" id="CLU_023865_0_0_1"/>
<keyword evidence="2" id="KW-0472">Membrane</keyword>
<dbReference type="Proteomes" id="UP000006039">
    <property type="component" value="Unassembled WGS sequence"/>
</dbReference>
<dbReference type="STRING" id="644352.J3P5Z8"/>
<proteinExistence type="predicted"/>
<feature type="transmembrane region" description="Helical" evidence="2">
    <location>
        <begin position="183"/>
        <end position="199"/>
    </location>
</feature>
<feature type="compositionally biased region" description="Low complexity" evidence="1">
    <location>
        <begin position="130"/>
        <end position="139"/>
    </location>
</feature>
<evidence type="ECO:0000256" key="2">
    <source>
        <dbReference type="SAM" id="Phobius"/>
    </source>
</evidence>
<name>J3P5Z8_GAET3</name>
<feature type="transmembrane region" description="Helical" evidence="2">
    <location>
        <begin position="555"/>
        <end position="580"/>
    </location>
</feature>
<evidence type="ECO:0000313" key="3">
    <source>
        <dbReference type="EMBL" id="EJT75100.1"/>
    </source>
</evidence>
<evidence type="ECO:0000313" key="5">
    <source>
        <dbReference type="Proteomes" id="UP000006039"/>
    </source>
</evidence>
<reference evidence="3" key="3">
    <citation type="submission" date="2010-09" db="EMBL/GenBank/DDBJ databases">
        <title>Annotation of Gaeumannomyces graminis var. tritici R3-111a-1.</title>
        <authorList>
            <consortium name="The Broad Institute Genome Sequencing Platform"/>
            <person name="Ma L.-J."/>
            <person name="Dead R."/>
            <person name="Young S.K."/>
            <person name="Zeng Q."/>
            <person name="Gargeya S."/>
            <person name="Fitzgerald M."/>
            <person name="Haas B."/>
            <person name="Abouelleil A."/>
            <person name="Alvarado L."/>
            <person name="Arachchi H.M."/>
            <person name="Berlin A."/>
            <person name="Brown A."/>
            <person name="Chapman S.B."/>
            <person name="Chen Z."/>
            <person name="Dunbar C."/>
            <person name="Freedman E."/>
            <person name="Gearin G."/>
            <person name="Gellesch M."/>
            <person name="Goldberg J."/>
            <person name="Griggs A."/>
            <person name="Gujja S."/>
            <person name="Heiman D."/>
            <person name="Howarth C."/>
            <person name="Larson L."/>
            <person name="Lui A."/>
            <person name="MacDonald P.J.P."/>
            <person name="Mehta T."/>
            <person name="Montmayeur A."/>
            <person name="Murphy C."/>
            <person name="Neiman D."/>
            <person name="Pearson M."/>
            <person name="Priest M."/>
            <person name="Roberts A."/>
            <person name="Saif S."/>
            <person name="Shea T."/>
            <person name="Shenoy N."/>
            <person name="Sisk P."/>
            <person name="Stolte C."/>
            <person name="Sykes S."/>
            <person name="Yandava C."/>
            <person name="Wortman J."/>
            <person name="Nusbaum C."/>
            <person name="Birren B."/>
        </authorList>
    </citation>
    <scope>NUCLEOTIDE SEQUENCE</scope>
    <source>
        <strain evidence="3">R3-111a-1</strain>
    </source>
</reference>
<dbReference type="VEuPathDB" id="FungiDB:GGTG_08938"/>
<evidence type="ECO:0000256" key="1">
    <source>
        <dbReference type="SAM" id="MobiDB-lite"/>
    </source>
</evidence>